<dbReference type="GO" id="GO:0016020">
    <property type="term" value="C:membrane"/>
    <property type="evidence" value="ECO:0007669"/>
    <property type="project" value="UniProtKB-SubCell"/>
</dbReference>
<dbReference type="STRING" id="71784.A0A1Y2BKK4"/>
<dbReference type="OrthoDB" id="6612291at2759"/>
<dbReference type="InterPro" id="IPR005828">
    <property type="entry name" value="MFS_sugar_transport-like"/>
</dbReference>
<dbReference type="Proteomes" id="UP000193986">
    <property type="component" value="Unassembled WGS sequence"/>
</dbReference>
<comment type="subcellular location">
    <subcellularLocation>
        <location evidence="1">Membrane</location>
        <topology evidence="1">Multi-pass membrane protein</topology>
    </subcellularLocation>
</comment>
<dbReference type="InterPro" id="IPR020846">
    <property type="entry name" value="MFS_dom"/>
</dbReference>
<keyword evidence="3 6" id="KW-0812">Transmembrane</keyword>
<evidence type="ECO:0000313" key="8">
    <source>
        <dbReference type="EMBL" id="ORY35303.1"/>
    </source>
</evidence>
<evidence type="ECO:0000256" key="6">
    <source>
        <dbReference type="SAM" id="Phobius"/>
    </source>
</evidence>
<feature type="domain" description="Major facilitator superfamily (MFS) profile" evidence="7">
    <location>
        <begin position="1"/>
        <end position="390"/>
    </location>
</feature>
<feature type="transmembrane region" description="Helical" evidence="6">
    <location>
        <begin position="300"/>
        <end position="321"/>
    </location>
</feature>
<feature type="transmembrane region" description="Helical" evidence="6">
    <location>
        <begin position="266"/>
        <end position="288"/>
    </location>
</feature>
<dbReference type="AlphaFoldDB" id="A0A1Y2BKK4"/>
<dbReference type="EMBL" id="MCFC01000001">
    <property type="protein sequence ID" value="ORY35303.1"/>
    <property type="molecule type" value="Genomic_DNA"/>
</dbReference>
<feature type="transmembrane region" description="Helical" evidence="6">
    <location>
        <begin position="111"/>
        <end position="134"/>
    </location>
</feature>
<feature type="transmembrane region" description="Helical" evidence="6">
    <location>
        <begin position="367"/>
        <end position="386"/>
    </location>
</feature>
<evidence type="ECO:0000256" key="4">
    <source>
        <dbReference type="ARBA" id="ARBA00022989"/>
    </source>
</evidence>
<dbReference type="PROSITE" id="PS50850">
    <property type="entry name" value="MFS"/>
    <property type="match status" value="1"/>
</dbReference>
<feature type="transmembrane region" description="Helical" evidence="6">
    <location>
        <begin position="18"/>
        <end position="41"/>
    </location>
</feature>
<evidence type="ECO:0000259" key="7">
    <source>
        <dbReference type="PROSITE" id="PS50850"/>
    </source>
</evidence>
<dbReference type="GO" id="GO:0005351">
    <property type="term" value="F:carbohydrate:proton symporter activity"/>
    <property type="evidence" value="ECO:0007669"/>
    <property type="project" value="TreeGrafter"/>
</dbReference>
<evidence type="ECO:0000256" key="2">
    <source>
        <dbReference type="ARBA" id="ARBA00010992"/>
    </source>
</evidence>
<comment type="similarity">
    <text evidence="2">Belongs to the major facilitator superfamily. Sugar transporter (TC 2.A.1.1) family.</text>
</comment>
<name>A0A1Y2BKK4_9TREE</name>
<keyword evidence="5 6" id="KW-0472">Membrane</keyword>
<keyword evidence="4 6" id="KW-1133">Transmembrane helix</keyword>
<sequence length="443" mass="48500">MIGCALPMVMGSRLSRKMWLNSTAIISILGVVIEMTSAIGSHARYGQFIAGKIINSIAMGIACNIIPIYLSETAPTSARGFYINWYQAVQVAGAIIASGIVYAVEARPDKGAFLIPMGFQLVTPVIMLGVVYWIPESPRWLVWAGRELEAITEANALFLTPTNGFDAEAYCTTLVLAFQEERRLAVSTGWGDIFRMPDLRRMLIAIGIQALQQAQGSSYMLNYIASFLIGTGVTNVFPIILSLFCFYLFWICSGFFLPDLIGRRPVLIGSSVLCAIGLILVAILTSVYTDPSTSVQKASIGLIFVWYIGFGIQSPLTWIVSSEMAPTRNREKVLGMATFVGSGVGLLIVFVAPYMQDAGYGNLGSRIGFIWGSFSIINVAFAFFFVPEVKGYTLEQIDYLFEQRVPARKFKGYDFTEYLATVTPVDEVELSGAEGKKEAEAMA</sequence>
<dbReference type="SUPFAM" id="SSF103473">
    <property type="entry name" value="MFS general substrate transporter"/>
    <property type="match status" value="1"/>
</dbReference>
<gene>
    <name evidence="8" type="ORF">BCR39DRAFT_475131</name>
</gene>
<accession>A0A1Y2BKK4</accession>
<evidence type="ECO:0000256" key="3">
    <source>
        <dbReference type="ARBA" id="ARBA00022692"/>
    </source>
</evidence>
<feature type="transmembrane region" description="Helical" evidence="6">
    <location>
        <begin position="53"/>
        <end position="70"/>
    </location>
</feature>
<evidence type="ECO:0000256" key="5">
    <source>
        <dbReference type="ARBA" id="ARBA00023136"/>
    </source>
</evidence>
<dbReference type="InterPro" id="IPR036259">
    <property type="entry name" value="MFS_trans_sf"/>
</dbReference>
<reference evidence="8 9" key="1">
    <citation type="submission" date="2016-07" db="EMBL/GenBank/DDBJ databases">
        <title>Pervasive Adenine N6-methylation of Active Genes in Fungi.</title>
        <authorList>
            <consortium name="DOE Joint Genome Institute"/>
            <person name="Mondo S.J."/>
            <person name="Dannebaum R.O."/>
            <person name="Kuo R.C."/>
            <person name="Labutti K."/>
            <person name="Haridas S."/>
            <person name="Kuo A."/>
            <person name="Salamov A."/>
            <person name="Ahrendt S.R."/>
            <person name="Lipzen A."/>
            <person name="Sullivan W."/>
            <person name="Andreopoulos W.B."/>
            <person name="Clum A."/>
            <person name="Lindquist E."/>
            <person name="Daum C."/>
            <person name="Ramamoorthy G.K."/>
            <person name="Gryganskyi A."/>
            <person name="Culley D."/>
            <person name="Magnuson J.K."/>
            <person name="James T.Y."/>
            <person name="O'Malley M.A."/>
            <person name="Stajich J.E."/>
            <person name="Spatafora J.W."/>
            <person name="Visel A."/>
            <person name="Grigoriev I.V."/>
        </authorList>
    </citation>
    <scope>NUCLEOTIDE SEQUENCE [LARGE SCALE GENOMIC DNA]</scope>
    <source>
        <strain evidence="8 9">68-887.2</strain>
    </source>
</reference>
<dbReference type="Gene3D" id="1.20.1250.20">
    <property type="entry name" value="MFS general substrate transporter like domains"/>
    <property type="match status" value="1"/>
</dbReference>
<feature type="transmembrane region" description="Helical" evidence="6">
    <location>
        <begin position="82"/>
        <end position="104"/>
    </location>
</feature>
<proteinExistence type="inferred from homology"/>
<evidence type="ECO:0000256" key="1">
    <source>
        <dbReference type="ARBA" id="ARBA00004141"/>
    </source>
</evidence>
<keyword evidence="9" id="KW-1185">Reference proteome</keyword>
<comment type="caution">
    <text evidence="8">The sequence shown here is derived from an EMBL/GenBank/DDBJ whole genome shotgun (WGS) entry which is preliminary data.</text>
</comment>
<protein>
    <submittedName>
        <fullName evidence="8">General substrate transporter</fullName>
    </submittedName>
</protein>
<dbReference type="PANTHER" id="PTHR48022">
    <property type="entry name" value="PLASTIDIC GLUCOSE TRANSPORTER 4"/>
    <property type="match status" value="1"/>
</dbReference>
<feature type="transmembrane region" description="Helical" evidence="6">
    <location>
        <begin position="333"/>
        <end position="355"/>
    </location>
</feature>
<organism evidence="8 9">
    <name type="scientific">Naematelia encephala</name>
    <dbReference type="NCBI Taxonomy" id="71784"/>
    <lineage>
        <taxon>Eukaryota</taxon>
        <taxon>Fungi</taxon>
        <taxon>Dikarya</taxon>
        <taxon>Basidiomycota</taxon>
        <taxon>Agaricomycotina</taxon>
        <taxon>Tremellomycetes</taxon>
        <taxon>Tremellales</taxon>
        <taxon>Naemateliaceae</taxon>
        <taxon>Naematelia</taxon>
    </lineage>
</organism>
<feature type="transmembrane region" description="Helical" evidence="6">
    <location>
        <begin position="236"/>
        <end position="257"/>
    </location>
</feature>
<dbReference type="Pfam" id="PF00083">
    <property type="entry name" value="Sugar_tr"/>
    <property type="match status" value="1"/>
</dbReference>
<dbReference type="PANTHER" id="PTHR48022:SF17">
    <property type="entry name" value="HEXOSE TRANSPORTER"/>
    <property type="match status" value="1"/>
</dbReference>
<evidence type="ECO:0000313" key="9">
    <source>
        <dbReference type="Proteomes" id="UP000193986"/>
    </source>
</evidence>
<dbReference type="InterPro" id="IPR050360">
    <property type="entry name" value="MFS_Sugar_Transporters"/>
</dbReference>
<dbReference type="InParanoid" id="A0A1Y2BKK4"/>